<evidence type="ECO:0000313" key="2">
    <source>
        <dbReference type="Proteomes" id="UP001164439"/>
    </source>
</evidence>
<gene>
    <name evidence="1" type="ORF">STRCI_001334</name>
</gene>
<dbReference type="RefSeq" id="WP_269657921.1">
    <property type="nucleotide sequence ID" value="NZ_CP114413.1"/>
</dbReference>
<evidence type="ECO:0000313" key="1">
    <source>
        <dbReference type="EMBL" id="WAZ20233.1"/>
    </source>
</evidence>
<dbReference type="EMBL" id="CP114413">
    <property type="protein sequence ID" value="WAZ20233.1"/>
    <property type="molecule type" value="Genomic_DNA"/>
</dbReference>
<proteinExistence type="predicted"/>
<reference evidence="1" key="1">
    <citation type="submission" date="2022-12" db="EMBL/GenBank/DDBJ databases">
        <authorList>
            <person name="Ruckert C."/>
            <person name="Busche T."/>
            <person name="Kalinowski J."/>
            <person name="Wittmann C."/>
        </authorList>
    </citation>
    <scope>NUCLEOTIDE SEQUENCE</scope>
    <source>
        <strain evidence="1">DSM 40467</strain>
    </source>
</reference>
<name>A0ABY7K6U1_9ACTN</name>
<accession>A0ABY7K6U1</accession>
<protein>
    <submittedName>
        <fullName evidence="1">Uncharacterized protein</fullName>
    </submittedName>
</protein>
<sequence>MTAPLHIGRRTTPHHPTTGLRERWNAFKLRYLRGTQNRYFAALHDSLPLDDPDRHHLEAPALEAAFANLAAANPHRVTPTVRDADREQSLLATCDLWFRDIHGPEHRWDPRTITAYNQLMGGIRTVFHPGGEA</sequence>
<organism evidence="1 2">
    <name type="scientific">Streptomyces cinnabarinus</name>
    <dbReference type="NCBI Taxonomy" id="67287"/>
    <lineage>
        <taxon>Bacteria</taxon>
        <taxon>Bacillati</taxon>
        <taxon>Actinomycetota</taxon>
        <taxon>Actinomycetes</taxon>
        <taxon>Kitasatosporales</taxon>
        <taxon>Streptomycetaceae</taxon>
        <taxon>Streptomyces</taxon>
    </lineage>
</organism>
<keyword evidence="2" id="KW-1185">Reference proteome</keyword>
<dbReference type="Proteomes" id="UP001164439">
    <property type="component" value="Chromosome"/>
</dbReference>